<organism evidence="1 2">
    <name type="scientific">Kickxella alabastrina</name>
    <dbReference type="NCBI Taxonomy" id="61397"/>
    <lineage>
        <taxon>Eukaryota</taxon>
        <taxon>Fungi</taxon>
        <taxon>Fungi incertae sedis</taxon>
        <taxon>Zoopagomycota</taxon>
        <taxon>Kickxellomycotina</taxon>
        <taxon>Kickxellomycetes</taxon>
        <taxon>Kickxellales</taxon>
        <taxon>Kickxellaceae</taxon>
        <taxon>Kickxella</taxon>
    </lineage>
</organism>
<protein>
    <submittedName>
        <fullName evidence="1">Uncharacterized protein</fullName>
    </submittedName>
</protein>
<sequence length="360" mass="39406">MPWPELRIIIRQKLAQAVDMLTHRQKDGQNRNQDESGAGNQLDTSTAEAQSSRKRTRSEDTGKTGDTRPPGQQAGSPEDNSESIDQDANDIEEETSEPQHIEDPDSVDVQGMSLETPKDAMTNGHDSDVPKDIHDLEERINYCLRTFDEAPFTIQRIAELLMWPERHYRNVIKFLRAVERVVYVTSTVEEFPTTAHMQDENNGGELLEDSLNANAPPSVYSFVGTASGTARGSGLSDGNVQTRAVMARVPGDASVLVPKANANANASAVPLDASDTGILHIQPTSTDDTETMSKIRDSVDADVPVYIDDHVGGSSKLTVKPVFPEIELESTVEPSEVMSEVVFEENKDTLAESKDADEEA</sequence>
<gene>
    <name evidence="1" type="ORF">LPJ66_005744</name>
</gene>
<evidence type="ECO:0000313" key="2">
    <source>
        <dbReference type="Proteomes" id="UP001150581"/>
    </source>
</evidence>
<keyword evidence="2" id="KW-1185">Reference proteome</keyword>
<name>A0ACC1IHK9_9FUNG</name>
<dbReference type="EMBL" id="JANBPG010000831">
    <property type="protein sequence ID" value="KAJ1893457.1"/>
    <property type="molecule type" value="Genomic_DNA"/>
</dbReference>
<comment type="caution">
    <text evidence="1">The sequence shown here is derived from an EMBL/GenBank/DDBJ whole genome shotgun (WGS) entry which is preliminary data.</text>
</comment>
<dbReference type="Proteomes" id="UP001150581">
    <property type="component" value="Unassembled WGS sequence"/>
</dbReference>
<reference evidence="1" key="1">
    <citation type="submission" date="2022-07" db="EMBL/GenBank/DDBJ databases">
        <title>Phylogenomic reconstructions and comparative analyses of Kickxellomycotina fungi.</title>
        <authorList>
            <person name="Reynolds N.K."/>
            <person name="Stajich J.E."/>
            <person name="Barry K."/>
            <person name="Grigoriev I.V."/>
            <person name="Crous P."/>
            <person name="Smith M.E."/>
        </authorList>
    </citation>
    <scope>NUCLEOTIDE SEQUENCE</scope>
    <source>
        <strain evidence="1">Benny 63K</strain>
    </source>
</reference>
<accession>A0ACC1IHK9</accession>
<evidence type="ECO:0000313" key="1">
    <source>
        <dbReference type="EMBL" id="KAJ1893457.1"/>
    </source>
</evidence>
<proteinExistence type="predicted"/>